<feature type="signal peptide" evidence="1">
    <location>
        <begin position="1"/>
        <end position="23"/>
    </location>
</feature>
<protein>
    <recommendedName>
        <fullName evidence="4">DUF5723 domain-containing protein</fullName>
    </recommendedName>
</protein>
<dbReference type="Gene3D" id="2.40.160.60">
    <property type="entry name" value="Outer membrane protein transport protein (OMPP1/FadL/TodX)"/>
    <property type="match status" value="1"/>
</dbReference>
<evidence type="ECO:0000313" key="3">
    <source>
        <dbReference type="Proteomes" id="UP000808761"/>
    </source>
</evidence>
<reference evidence="2" key="1">
    <citation type="submission" date="2020-07" db="EMBL/GenBank/DDBJ databases">
        <title>Huge and variable diversity of episymbiotic CPR bacteria and DPANN archaea in groundwater ecosystems.</title>
        <authorList>
            <person name="He C.Y."/>
            <person name="Keren R."/>
            <person name="Whittaker M."/>
            <person name="Farag I.F."/>
            <person name="Doudna J."/>
            <person name="Cate J.H.D."/>
            <person name="Banfield J.F."/>
        </authorList>
    </citation>
    <scope>NUCLEOTIDE SEQUENCE</scope>
    <source>
        <strain evidence="2">NC_groundwater_1860_Pr3_B-0.1um_51_7</strain>
    </source>
</reference>
<name>A0A9D6UMX8_UNCSA</name>
<feature type="non-terminal residue" evidence="2">
    <location>
        <position position="632"/>
    </location>
</feature>
<feature type="chain" id="PRO_5039535836" description="DUF5723 domain-containing protein" evidence="1">
    <location>
        <begin position="24"/>
        <end position="632"/>
    </location>
</feature>
<gene>
    <name evidence="2" type="ORF">HZB08_00920</name>
</gene>
<dbReference type="AlphaFoldDB" id="A0A9D6UMX8"/>
<comment type="caution">
    <text evidence="2">The sequence shown here is derived from an EMBL/GenBank/DDBJ whole genome shotgun (WGS) entry which is preliminary data.</text>
</comment>
<dbReference type="EMBL" id="JACRKR010000045">
    <property type="protein sequence ID" value="MBI5078570.1"/>
    <property type="molecule type" value="Genomic_DNA"/>
</dbReference>
<evidence type="ECO:0000256" key="1">
    <source>
        <dbReference type="SAM" id="SignalP"/>
    </source>
</evidence>
<accession>A0A9D6UMX8</accession>
<organism evidence="2 3">
    <name type="scientific">Candidatus Saganbacteria bacterium</name>
    <dbReference type="NCBI Taxonomy" id="2575572"/>
    <lineage>
        <taxon>Bacteria</taxon>
        <taxon>Bacillati</taxon>
        <taxon>Saganbacteria</taxon>
    </lineage>
</organism>
<sequence length="632" mass="68873">MKRLKFFFAIMLLFLAFTNNSQAVDLNYPYGRVNLKLPPSDDPFPGMGGYYSALPAGMKSVLWNPASLGKLTLSEASISLASTAGSYNMDKVSKITEPSGTLEVGAGTGGKSPMNYALFFRYPSALTGIGTATKEVEIKSNLNYATSDTGINFSAAQKINDWLMVGFSTGSPLGMDADLAGNFPVTGRMALNLYGKNMGDMQISSSGKFKFTFKAPDGTVSTPETVSSVWSGFLSQEATFPFTGLSELRNNLNVQLPYMGAIASHFGDFYAGLNVIPISAAAQIDNDVRTMVNADAADQLLYVPDFDPNNATEGGNWLSDPDKYGKEGGYKRKQIKLPTGEIIASSKYRGFYNGSAARTDFGIMYDVNEWFTIAAAFENIGGTSLTLKGNGLAGYLNYRDINTSEADTLLKPGESTSWAPFTDRWITTFEAGGNKFYLEPEKNYPLPKKIHYGISLKRPFLVAIDYEQNQTPFTLPLSPEVTIGDMGLIRIGMESRLFNLPCQMRMGVTLLLKPTVTTTDQATKDKINSYFRYGVVPLKLDMGTIFTLWGYKIGSSFGVNATPLISLFQFDVNNLDASKLVHYGLSVGKDSWEVNYISQADPLSTASAYNNKPAPADGQKSFGFSDVKFVQT</sequence>
<proteinExistence type="predicted"/>
<keyword evidence="1" id="KW-0732">Signal</keyword>
<evidence type="ECO:0008006" key="4">
    <source>
        <dbReference type="Google" id="ProtNLM"/>
    </source>
</evidence>
<dbReference type="Proteomes" id="UP000808761">
    <property type="component" value="Unassembled WGS sequence"/>
</dbReference>
<evidence type="ECO:0000313" key="2">
    <source>
        <dbReference type="EMBL" id="MBI5078570.1"/>
    </source>
</evidence>